<accession>A0A9D2MVB3</accession>
<dbReference type="GO" id="GO:0000156">
    <property type="term" value="F:phosphorelay response regulator activity"/>
    <property type="evidence" value="ECO:0007669"/>
    <property type="project" value="TreeGrafter"/>
</dbReference>
<dbReference type="EMBL" id="DWXG01000022">
    <property type="protein sequence ID" value="HJB97468.1"/>
    <property type="molecule type" value="Genomic_DNA"/>
</dbReference>
<dbReference type="PANTHER" id="PTHR48111">
    <property type="entry name" value="REGULATOR OF RPOS"/>
    <property type="match status" value="1"/>
</dbReference>
<evidence type="ECO:0000256" key="7">
    <source>
        <dbReference type="ARBA" id="ARBA00024867"/>
    </source>
</evidence>
<evidence type="ECO:0000256" key="9">
    <source>
        <dbReference type="PROSITE-ProRule" id="PRU01091"/>
    </source>
</evidence>
<evidence type="ECO:0000256" key="6">
    <source>
        <dbReference type="ARBA" id="ARBA00023163"/>
    </source>
</evidence>
<dbReference type="PROSITE" id="PS50110">
    <property type="entry name" value="RESPONSE_REGULATORY"/>
    <property type="match status" value="1"/>
</dbReference>
<sequence length="225" mass="25977">MRILVAEDERDLNQLLKRRLKEAGYSVDTCFDGEEVEDYLLGAEYDVVVLDIMMPKKSGLQVLQELRRQGNTVPVLLLTARDSIEDRVAGLDAGADDYLIKPFAFEELLARLRVLLRKPQGEKTSVLQVGELELRQDTRQVFRAGEEVRLSSKEFSLLRYMMQNAGIVLSRDKLEQHVWDYDFSGGSNVIDVYIRYLRKKLDEGRPVKYIHTVRGHGYVLREERA</sequence>
<keyword evidence="6" id="KW-0804">Transcription</keyword>
<dbReference type="SUPFAM" id="SSF52172">
    <property type="entry name" value="CheY-like"/>
    <property type="match status" value="1"/>
</dbReference>
<evidence type="ECO:0000256" key="3">
    <source>
        <dbReference type="ARBA" id="ARBA00023012"/>
    </source>
</evidence>
<dbReference type="CDD" id="cd19935">
    <property type="entry name" value="REC_OmpR_CusR-like"/>
    <property type="match status" value="1"/>
</dbReference>
<comment type="function">
    <text evidence="7">May play the central regulatory role in sporulation. It may be an element of the effector pathway responsible for the activation of sporulation genes in response to nutritional stress. Spo0A may act in concert with spo0H (a sigma factor) to control the expression of some genes that are critical to the sporulation process.</text>
</comment>
<evidence type="ECO:0000259" key="11">
    <source>
        <dbReference type="PROSITE" id="PS51755"/>
    </source>
</evidence>
<reference evidence="12" key="1">
    <citation type="journal article" date="2021" name="PeerJ">
        <title>Extensive microbial diversity within the chicken gut microbiome revealed by metagenomics and culture.</title>
        <authorList>
            <person name="Gilroy R."/>
            <person name="Ravi A."/>
            <person name="Getino M."/>
            <person name="Pursley I."/>
            <person name="Horton D.L."/>
            <person name="Alikhan N.F."/>
            <person name="Baker D."/>
            <person name="Gharbi K."/>
            <person name="Hall N."/>
            <person name="Watson M."/>
            <person name="Adriaenssens E.M."/>
            <person name="Foster-Nyarko E."/>
            <person name="Jarju S."/>
            <person name="Secka A."/>
            <person name="Antonio M."/>
            <person name="Oren A."/>
            <person name="Chaudhuri R.R."/>
            <person name="La Ragione R."/>
            <person name="Hildebrand F."/>
            <person name="Pallen M.J."/>
        </authorList>
    </citation>
    <scope>NUCLEOTIDE SEQUENCE</scope>
    <source>
        <strain evidence="12">CHK185-1770</strain>
    </source>
</reference>
<comment type="caution">
    <text evidence="12">The sequence shown here is derived from an EMBL/GenBank/DDBJ whole genome shotgun (WGS) entry which is preliminary data.</text>
</comment>
<dbReference type="InterPro" id="IPR001867">
    <property type="entry name" value="OmpR/PhoB-type_DNA-bd"/>
</dbReference>
<dbReference type="SMART" id="SM00448">
    <property type="entry name" value="REC"/>
    <property type="match status" value="1"/>
</dbReference>
<dbReference type="InterPro" id="IPR039420">
    <property type="entry name" value="WalR-like"/>
</dbReference>
<dbReference type="PROSITE" id="PS51755">
    <property type="entry name" value="OMPR_PHOB"/>
    <property type="match status" value="1"/>
</dbReference>
<keyword evidence="4" id="KW-0805">Transcription regulation</keyword>
<evidence type="ECO:0000256" key="2">
    <source>
        <dbReference type="ARBA" id="ARBA00022553"/>
    </source>
</evidence>
<keyword evidence="5 9" id="KW-0238">DNA-binding</keyword>
<dbReference type="Gene3D" id="6.10.250.690">
    <property type="match status" value="1"/>
</dbReference>
<keyword evidence="3" id="KW-0902">Two-component regulatory system</keyword>
<dbReference type="Pfam" id="PF00486">
    <property type="entry name" value="Trans_reg_C"/>
    <property type="match status" value="1"/>
</dbReference>
<evidence type="ECO:0000256" key="1">
    <source>
        <dbReference type="ARBA" id="ARBA00018672"/>
    </source>
</evidence>
<organism evidence="12 13">
    <name type="scientific">Candidatus Acutalibacter pullicola</name>
    <dbReference type="NCBI Taxonomy" id="2838417"/>
    <lineage>
        <taxon>Bacteria</taxon>
        <taxon>Bacillati</taxon>
        <taxon>Bacillota</taxon>
        <taxon>Clostridia</taxon>
        <taxon>Eubacteriales</taxon>
        <taxon>Acutalibacteraceae</taxon>
        <taxon>Acutalibacter</taxon>
    </lineage>
</organism>
<dbReference type="Gene3D" id="1.10.10.10">
    <property type="entry name" value="Winged helix-like DNA-binding domain superfamily/Winged helix DNA-binding domain"/>
    <property type="match status" value="1"/>
</dbReference>
<dbReference type="CDD" id="cd00383">
    <property type="entry name" value="trans_reg_C"/>
    <property type="match status" value="1"/>
</dbReference>
<evidence type="ECO:0000259" key="10">
    <source>
        <dbReference type="PROSITE" id="PS50110"/>
    </source>
</evidence>
<gene>
    <name evidence="12" type="ORF">H9710_02685</name>
</gene>
<reference evidence="12" key="2">
    <citation type="submission" date="2021-04" db="EMBL/GenBank/DDBJ databases">
        <authorList>
            <person name="Gilroy R."/>
        </authorList>
    </citation>
    <scope>NUCLEOTIDE SEQUENCE</scope>
    <source>
        <strain evidence="12">CHK185-1770</strain>
    </source>
</reference>
<proteinExistence type="predicted"/>
<evidence type="ECO:0000313" key="13">
    <source>
        <dbReference type="Proteomes" id="UP000826793"/>
    </source>
</evidence>
<evidence type="ECO:0000256" key="8">
    <source>
        <dbReference type="PROSITE-ProRule" id="PRU00169"/>
    </source>
</evidence>
<dbReference type="Gene3D" id="3.40.50.2300">
    <property type="match status" value="1"/>
</dbReference>
<name>A0A9D2MVB3_9FIRM</name>
<dbReference type="FunFam" id="3.40.50.2300:FF:000002">
    <property type="entry name" value="DNA-binding response regulator PhoP"/>
    <property type="match status" value="1"/>
</dbReference>
<dbReference type="FunFam" id="1.10.10.10:FF:000005">
    <property type="entry name" value="Two-component system response regulator"/>
    <property type="match status" value="1"/>
</dbReference>
<dbReference type="InterPro" id="IPR011006">
    <property type="entry name" value="CheY-like_superfamily"/>
</dbReference>
<dbReference type="AlphaFoldDB" id="A0A9D2MVB3"/>
<keyword evidence="2 8" id="KW-0597">Phosphoprotein</keyword>
<feature type="modified residue" description="4-aspartylphosphate" evidence="8">
    <location>
        <position position="51"/>
    </location>
</feature>
<dbReference type="InterPro" id="IPR036388">
    <property type="entry name" value="WH-like_DNA-bd_sf"/>
</dbReference>
<dbReference type="Proteomes" id="UP000826793">
    <property type="component" value="Unassembled WGS sequence"/>
</dbReference>
<dbReference type="InterPro" id="IPR001789">
    <property type="entry name" value="Sig_transdc_resp-reg_receiver"/>
</dbReference>
<dbReference type="Pfam" id="PF00072">
    <property type="entry name" value="Response_reg"/>
    <property type="match status" value="1"/>
</dbReference>
<dbReference type="GO" id="GO:0006355">
    <property type="term" value="P:regulation of DNA-templated transcription"/>
    <property type="evidence" value="ECO:0007669"/>
    <property type="project" value="InterPro"/>
</dbReference>
<dbReference type="SMART" id="SM00862">
    <property type="entry name" value="Trans_reg_C"/>
    <property type="match status" value="1"/>
</dbReference>
<dbReference type="GO" id="GO:0000976">
    <property type="term" value="F:transcription cis-regulatory region binding"/>
    <property type="evidence" value="ECO:0007669"/>
    <property type="project" value="TreeGrafter"/>
</dbReference>
<feature type="DNA-binding region" description="OmpR/PhoB-type" evidence="9">
    <location>
        <begin position="124"/>
        <end position="222"/>
    </location>
</feature>
<evidence type="ECO:0000313" key="12">
    <source>
        <dbReference type="EMBL" id="HJB97468.1"/>
    </source>
</evidence>
<feature type="domain" description="Response regulatory" evidence="10">
    <location>
        <begin position="2"/>
        <end position="116"/>
    </location>
</feature>
<evidence type="ECO:0000256" key="4">
    <source>
        <dbReference type="ARBA" id="ARBA00023015"/>
    </source>
</evidence>
<dbReference type="PANTHER" id="PTHR48111:SF22">
    <property type="entry name" value="REGULATOR OF RPOS"/>
    <property type="match status" value="1"/>
</dbReference>
<evidence type="ECO:0000256" key="5">
    <source>
        <dbReference type="ARBA" id="ARBA00023125"/>
    </source>
</evidence>
<protein>
    <recommendedName>
        <fullName evidence="1">Stage 0 sporulation protein A homolog</fullName>
    </recommendedName>
</protein>
<dbReference type="GO" id="GO:0032993">
    <property type="term" value="C:protein-DNA complex"/>
    <property type="evidence" value="ECO:0007669"/>
    <property type="project" value="TreeGrafter"/>
</dbReference>
<feature type="domain" description="OmpR/PhoB-type" evidence="11">
    <location>
        <begin position="124"/>
        <end position="222"/>
    </location>
</feature>
<dbReference type="GO" id="GO:0005829">
    <property type="term" value="C:cytosol"/>
    <property type="evidence" value="ECO:0007669"/>
    <property type="project" value="TreeGrafter"/>
</dbReference>